<dbReference type="eggNOG" id="COG0715">
    <property type="taxonomic scope" value="Bacteria"/>
</dbReference>
<dbReference type="STRING" id="1121353.H924_12240"/>
<dbReference type="HOGENOM" id="CLU_033093_1_1_11"/>
<feature type="region of interest" description="Disordered" evidence="1">
    <location>
        <begin position="30"/>
        <end position="59"/>
    </location>
</feature>
<accession>M1TUI0</accession>
<keyword evidence="2" id="KW-0732">Signal</keyword>
<dbReference type="RefSeq" id="WP_015652297.1">
    <property type="nucleotide sequence ID" value="NC_020506.1"/>
</dbReference>
<dbReference type="KEGG" id="ccn:H924_12240"/>
<gene>
    <name evidence="3" type="ORF">H924_12240</name>
</gene>
<dbReference type="AlphaFoldDB" id="M1TUI0"/>
<protein>
    <recommendedName>
        <fullName evidence="5">DUF3500 domain-containing protein</fullName>
    </recommendedName>
</protein>
<dbReference type="PANTHER" id="PTHR37489:SF1">
    <property type="entry name" value="DUF3500 DOMAIN-CONTAINING PROTEIN"/>
    <property type="match status" value="1"/>
</dbReference>
<dbReference type="OrthoDB" id="581140at2"/>
<reference evidence="3 4" key="1">
    <citation type="submission" date="2013-02" db="EMBL/GenBank/DDBJ databases">
        <title>The complete genome sequence of Corynebacterium callunae DSM 20147.</title>
        <authorList>
            <person name="Ruckert C."/>
            <person name="Albersmeier A."/>
            <person name="Kalinowski J."/>
        </authorList>
    </citation>
    <scope>NUCLEOTIDE SEQUENCE [LARGE SCALE GENOMIC DNA]</scope>
    <source>
        <strain evidence="3 4">DSM 20147</strain>
    </source>
</reference>
<proteinExistence type="predicted"/>
<evidence type="ECO:0000313" key="3">
    <source>
        <dbReference type="EMBL" id="AGG67871.1"/>
    </source>
</evidence>
<keyword evidence="4" id="KW-1185">Reference proteome</keyword>
<evidence type="ECO:0000256" key="1">
    <source>
        <dbReference type="SAM" id="MobiDB-lite"/>
    </source>
</evidence>
<dbReference type="PROSITE" id="PS51257">
    <property type="entry name" value="PROKAR_LIPOPROTEIN"/>
    <property type="match status" value="1"/>
</dbReference>
<dbReference type="Pfam" id="PF12006">
    <property type="entry name" value="DUF3500"/>
    <property type="match status" value="1"/>
</dbReference>
<feature type="region of interest" description="Disordered" evidence="1">
    <location>
        <begin position="379"/>
        <end position="403"/>
    </location>
</feature>
<name>M1TUI0_9CORY</name>
<evidence type="ECO:0000313" key="4">
    <source>
        <dbReference type="Proteomes" id="UP000011760"/>
    </source>
</evidence>
<feature type="signal peptide" evidence="2">
    <location>
        <begin position="1"/>
        <end position="26"/>
    </location>
</feature>
<dbReference type="PATRIC" id="fig|1121353.3.peg.2503"/>
<organism evidence="3 4">
    <name type="scientific">Corynebacterium callunae DSM 20147</name>
    <dbReference type="NCBI Taxonomy" id="1121353"/>
    <lineage>
        <taxon>Bacteria</taxon>
        <taxon>Bacillati</taxon>
        <taxon>Actinomycetota</taxon>
        <taxon>Actinomycetes</taxon>
        <taxon>Mycobacteriales</taxon>
        <taxon>Corynebacteriaceae</taxon>
        <taxon>Corynebacterium</taxon>
    </lineage>
</organism>
<evidence type="ECO:0000256" key="2">
    <source>
        <dbReference type="SAM" id="SignalP"/>
    </source>
</evidence>
<dbReference type="InterPro" id="IPR021889">
    <property type="entry name" value="DUF3500"/>
</dbReference>
<feature type="chain" id="PRO_5004017554" description="DUF3500 domain-containing protein" evidence="2">
    <location>
        <begin position="27"/>
        <end position="403"/>
    </location>
</feature>
<dbReference type="PANTHER" id="PTHR37489">
    <property type="entry name" value="DUF3500 DOMAIN-CONTAINING PROTEIN"/>
    <property type="match status" value="1"/>
</dbReference>
<evidence type="ECO:0008006" key="5">
    <source>
        <dbReference type="Google" id="ProtNLM"/>
    </source>
</evidence>
<dbReference type="EMBL" id="CP004354">
    <property type="protein sequence ID" value="AGG67871.1"/>
    <property type="molecule type" value="Genomic_DNA"/>
</dbReference>
<dbReference type="Proteomes" id="UP000011760">
    <property type="component" value="Chromosome"/>
</dbReference>
<sequence length="403" mass="42450">MRQKFIPTVIASFLLGSVALVGCSSAADTTSADASTSTSSSTSSATTQTASTGSSDTTAGTIADTTAAAEAFITTLSTEQQDTLLYDFTDENKSTTWSNYPVTFVERAGLNLNDLTEEQQAAALNVLKSLLNDDAYQQIEDIMAGDQYLNDASTSSEDSLGQYYIAFYGSPSTSEYWSVQFGGHHIGINATFSGGDITFAPTHLGVQPAEWVNSEGETVSAFDATYEDAFNFYDSLTEEQLASLYQSEEVATMVCAPGGTCDYPTGTGLKGSDLTDEQKDLLLELISNWVGLADTETTTEELAAISETLDDTYINWSGATSYDTSTGEGIYFQISGPKVYIEFANQNGSAGADISGVVTAGWGHIHSIYRDPTNDYANSVTQGEASMSGGPGAGDMTGTAPAA</sequence>